<reference evidence="7" key="1">
    <citation type="submission" date="2016-01" db="EMBL/GenBank/DDBJ databases">
        <authorList>
            <person name="Mitreva M."/>
            <person name="Pepin K.H."/>
            <person name="Mihindukulasuriya K.A."/>
            <person name="Fulton R."/>
            <person name="Fronick C."/>
            <person name="O'Laughlin M."/>
            <person name="Miner T."/>
            <person name="Herter B."/>
            <person name="Rosa B.A."/>
            <person name="Cordes M."/>
            <person name="Tomlinson C."/>
            <person name="Wollam A."/>
            <person name="Palsikar V.B."/>
            <person name="Mardis E.R."/>
            <person name="Wilson R.K."/>
        </authorList>
    </citation>
    <scope>NUCLEOTIDE SEQUENCE [LARGE SCALE GENOMIC DNA]</scope>
    <source>
        <strain evidence="7">DNF00896</strain>
    </source>
</reference>
<dbReference type="Gene3D" id="3.20.20.10">
    <property type="entry name" value="Alanine racemase"/>
    <property type="match status" value="1"/>
</dbReference>
<feature type="modified residue" description="N6-(pyridoxal phosphate)lysine" evidence="2 3">
    <location>
        <position position="34"/>
    </location>
</feature>
<accession>A0A133ZDJ3</accession>
<feature type="domain" description="Alanine racemase N-terminal" evidence="5">
    <location>
        <begin position="5"/>
        <end position="225"/>
    </location>
</feature>
<dbReference type="InterPro" id="IPR011078">
    <property type="entry name" value="PyrdxlP_homeostasis"/>
</dbReference>
<dbReference type="PATRIC" id="fig|467210.3.peg.2556"/>
<dbReference type="CDD" id="cd00635">
    <property type="entry name" value="PLPDE_III_YBL036c_like"/>
    <property type="match status" value="1"/>
</dbReference>
<comment type="caution">
    <text evidence="6">The sequence shown here is derived from an EMBL/GenBank/DDBJ whole genome shotgun (WGS) entry which is preliminary data.</text>
</comment>
<dbReference type="OrthoDB" id="9804072at2"/>
<evidence type="ECO:0000256" key="1">
    <source>
        <dbReference type="ARBA" id="ARBA00022898"/>
    </source>
</evidence>
<dbReference type="FunFam" id="3.20.20.10:FF:000018">
    <property type="entry name" value="Pyridoxal phosphate homeostasis protein"/>
    <property type="match status" value="1"/>
</dbReference>
<dbReference type="GO" id="GO:0030170">
    <property type="term" value="F:pyridoxal phosphate binding"/>
    <property type="evidence" value="ECO:0007669"/>
    <property type="project" value="UniProtKB-UniRule"/>
</dbReference>
<organism evidence="6 7">
    <name type="scientific">Lachnoanaerobaculum saburreum</name>
    <dbReference type="NCBI Taxonomy" id="467210"/>
    <lineage>
        <taxon>Bacteria</taxon>
        <taxon>Bacillati</taxon>
        <taxon>Bacillota</taxon>
        <taxon>Clostridia</taxon>
        <taxon>Lachnospirales</taxon>
        <taxon>Lachnospiraceae</taxon>
        <taxon>Lachnoanaerobaculum</taxon>
    </lineage>
</organism>
<dbReference type="PANTHER" id="PTHR10146">
    <property type="entry name" value="PROLINE SYNTHETASE CO-TRANSCRIBED BACTERIAL HOMOLOG PROTEIN"/>
    <property type="match status" value="1"/>
</dbReference>
<gene>
    <name evidence="6" type="ORF">HMPREF1866_02581</name>
</gene>
<evidence type="ECO:0000259" key="5">
    <source>
        <dbReference type="Pfam" id="PF01168"/>
    </source>
</evidence>
<comment type="function">
    <text evidence="2">Pyridoxal 5'-phosphate (PLP)-binding protein, which is involved in PLP homeostasis.</text>
</comment>
<dbReference type="Pfam" id="PF01168">
    <property type="entry name" value="Ala_racemase_N"/>
    <property type="match status" value="1"/>
</dbReference>
<dbReference type="STRING" id="467210.HMPREF1866_02581"/>
<protein>
    <recommendedName>
        <fullName evidence="2">Pyridoxal phosphate homeostasis protein</fullName>
        <shortName evidence="2">PLP homeostasis protein</shortName>
    </recommendedName>
</protein>
<comment type="similarity">
    <text evidence="2 4">Belongs to the pyridoxal phosphate-binding protein YggS/PROSC family.</text>
</comment>
<dbReference type="PIRSF" id="PIRSF004848">
    <property type="entry name" value="YBL036c_PLPDEIII"/>
    <property type="match status" value="1"/>
</dbReference>
<keyword evidence="7" id="KW-1185">Reference proteome</keyword>
<dbReference type="SUPFAM" id="SSF51419">
    <property type="entry name" value="PLP-binding barrel"/>
    <property type="match status" value="1"/>
</dbReference>
<evidence type="ECO:0000313" key="7">
    <source>
        <dbReference type="Proteomes" id="UP000070394"/>
    </source>
</evidence>
<name>A0A133ZDJ3_9FIRM</name>
<proteinExistence type="inferred from homology"/>
<sequence>MVKENLENVEKNIKLACEKSGRDMKDVTLIAVSKTKPNELVMEAYETGIRDFGENKVQELVRKCEELPKDIRWHMIGHLQTNKVKQLLGNTVLIHSIDSIRLADTIDTEARKKNIHVDGLLEINVAKEASKYGFVEEELEEVLPLFGRYKNLHIKGLMTIAPNVDGAEDNRKIFKKLKKLSVDISEKNYDNIEVKFLSMGMTGDYMVALEEGANFVRVGTGIFGKR</sequence>
<evidence type="ECO:0000256" key="3">
    <source>
        <dbReference type="PIRSR" id="PIRSR004848-1"/>
    </source>
</evidence>
<dbReference type="PROSITE" id="PS01211">
    <property type="entry name" value="UPF0001"/>
    <property type="match status" value="1"/>
</dbReference>
<dbReference type="HAMAP" id="MF_02087">
    <property type="entry name" value="PLP_homeostasis"/>
    <property type="match status" value="1"/>
</dbReference>
<comment type="cofactor">
    <cofactor evidence="3">
        <name>pyridoxal 5'-phosphate</name>
        <dbReference type="ChEBI" id="CHEBI:597326"/>
    </cofactor>
</comment>
<dbReference type="InterPro" id="IPR029066">
    <property type="entry name" value="PLP-binding_barrel"/>
</dbReference>
<evidence type="ECO:0000256" key="2">
    <source>
        <dbReference type="HAMAP-Rule" id="MF_02087"/>
    </source>
</evidence>
<dbReference type="InterPro" id="IPR001608">
    <property type="entry name" value="Ala_racemase_N"/>
</dbReference>
<dbReference type="RefSeq" id="WP_060932127.1">
    <property type="nucleotide sequence ID" value="NZ_KQ959848.1"/>
</dbReference>
<evidence type="ECO:0000256" key="4">
    <source>
        <dbReference type="RuleBase" id="RU004514"/>
    </source>
</evidence>
<dbReference type="Proteomes" id="UP000070394">
    <property type="component" value="Unassembled WGS sequence"/>
</dbReference>
<dbReference type="EMBL" id="LSDA01000140">
    <property type="protein sequence ID" value="KXB53509.1"/>
    <property type="molecule type" value="Genomic_DNA"/>
</dbReference>
<dbReference type="AlphaFoldDB" id="A0A133ZDJ3"/>
<evidence type="ECO:0000313" key="6">
    <source>
        <dbReference type="EMBL" id="KXB53509.1"/>
    </source>
</evidence>
<dbReference type="NCBIfam" id="TIGR00044">
    <property type="entry name" value="YggS family pyridoxal phosphate-dependent enzyme"/>
    <property type="match status" value="1"/>
</dbReference>
<dbReference type="PANTHER" id="PTHR10146:SF14">
    <property type="entry name" value="PYRIDOXAL PHOSPHATE HOMEOSTASIS PROTEIN"/>
    <property type="match status" value="1"/>
</dbReference>
<keyword evidence="1 2" id="KW-0663">Pyridoxal phosphate</keyword>